<gene>
    <name evidence="9" type="ORF">DV711_06620</name>
</gene>
<feature type="transmembrane region" description="Helical" evidence="7">
    <location>
        <begin position="28"/>
        <end position="49"/>
    </location>
</feature>
<dbReference type="AlphaFoldDB" id="A0A369WVS8"/>
<sequence length="275" mass="30392">MSHSRSSSASGADLSGSFSAAAALGRRWGWQPLIFIGLIGAWHLLAVLLQQPLLPQPSEVLATIWQHYQRGELMAHLGATLERVAISFVLAMLLGSIIGIAMGLYPGCNRGLDPLLITGLNIPALVVILLLYIWLGMGELAAIAAVVINKVPNVVVTLREGARCLDPQLDELARVYRLSRWKRLTALLLPQLAPYFLIAARSGLALIWKIVLVVELLGRSDGVGFQLHLAFQMFDVPMILAYSFSFIVIVYLIEWLVLQPLDRLQQRWRKVDLDA</sequence>
<dbReference type="EMBL" id="QQOH01000001">
    <property type="protein sequence ID" value="RDE25223.1"/>
    <property type="molecule type" value="Genomic_DNA"/>
</dbReference>
<dbReference type="Proteomes" id="UP000253769">
    <property type="component" value="Unassembled WGS sequence"/>
</dbReference>
<dbReference type="OrthoDB" id="5298727at2"/>
<keyword evidence="10" id="KW-1185">Reference proteome</keyword>
<evidence type="ECO:0000256" key="1">
    <source>
        <dbReference type="ARBA" id="ARBA00004651"/>
    </source>
</evidence>
<dbReference type="PANTHER" id="PTHR30151">
    <property type="entry name" value="ALKANE SULFONATE ABC TRANSPORTER-RELATED, MEMBRANE SUBUNIT"/>
    <property type="match status" value="1"/>
</dbReference>
<evidence type="ECO:0000256" key="7">
    <source>
        <dbReference type="RuleBase" id="RU363032"/>
    </source>
</evidence>
<evidence type="ECO:0000313" key="9">
    <source>
        <dbReference type="EMBL" id="RDE25223.1"/>
    </source>
</evidence>
<dbReference type="PROSITE" id="PS50928">
    <property type="entry name" value="ABC_TM1"/>
    <property type="match status" value="1"/>
</dbReference>
<accession>A0A369WVS8</accession>
<comment type="caution">
    <text evidence="9">The sequence shown here is derived from an EMBL/GenBank/DDBJ whole genome shotgun (WGS) entry which is preliminary data.</text>
</comment>
<dbReference type="Gene3D" id="1.10.3720.10">
    <property type="entry name" value="MetI-like"/>
    <property type="match status" value="1"/>
</dbReference>
<dbReference type="GO" id="GO:0005886">
    <property type="term" value="C:plasma membrane"/>
    <property type="evidence" value="ECO:0007669"/>
    <property type="project" value="UniProtKB-SubCell"/>
</dbReference>
<evidence type="ECO:0000256" key="2">
    <source>
        <dbReference type="ARBA" id="ARBA00022448"/>
    </source>
</evidence>
<feature type="transmembrane region" description="Helical" evidence="7">
    <location>
        <begin position="239"/>
        <end position="258"/>
    </location>
</feature>
<feature type="transmembrane region" description="Helical" evidence="7">
    <location>
        <begin position="84"/>
        <end position="105"/>
    </location>
</feature>
<dbReference type="CDD" id="cd06261">
    <property type="entry name" value="TM_PBP2"/>
    <property type="match status" value="1"/>
</dbReference>
<feature type="transmembrane region" description="Helical" evidence="7">
    <location>
        <begin position="184"/>
        <end position="208"/>
    </location>
</feature>
<organism evidence="9 10">
    <name type="scientific">Motiliproteus coralliicola</name>
    <dbReference type="NCBI Taxonomy" id="2283196"/>
    <lineage>
        <taxon>Bacteria</taxon>
        <taxon>Pseudomonadati</taxon>
        <taxon>Pseudomonadota</taxon>
        <taxon>Gammaproteobacteria</taxon>
        <taxon>Oceanospirillales</taxon>
        <taxon>Oceanospirillaceae</taxon>
        <taxon>Motiliproteus</taxon>
    </lineage>
</organism>
<protein>
    <submittedName>
        <fullName evidence="9">ABC transporter permease</fullName>
    </submittedName>
</protein>
<evidence type="ECO:0000256" key="3">
    <source>
        <dbReference type="ARBA" id="ARBA00022475"/>
    </source>
</evidence>
<dbReference type="RefSeq" id="WP_114694820.1">
    <property type="nucleotide sequence ID" value="NZ_QQOH01000001.1"/>
</dbReference>
<comment type="similarity">
    <text evidence="7">Belongs to the binding-protein-dependent transport system permease family.</text>
</comment>
<dbReference type="Pfam" id="PF00528">
    <property type="entry name" value="BPD_transp_1"/>
    <property type="match status" value="1"/>
</dbReference>
<keyword evidence="4 7" id="KW-0812">Transmembrane</keyword>
<keyword evidence="2 7" id="KW-0813">Transport</keyword>
<name>A0A369WVS8_9GAMM</name>
<evidence type="ECO:0000256" key="5">
    <source>
        <dbReference type="ARBA" id="ARBA00022989"/>
    </source>
</evidence>
<dbReference type="SUPFAM" id="SSF161098">
    <property type="entry name" value="MetI-like"/>
    <property type="match status" value="1"/>
</dbReference>
<proteinExistence type="inferred from homology"/>
<comment type="subcellular location">
    <subcellularLocation>
        <location evidence="1 7">Cell membrane</location>
        <topology evidence="1 7">Multi-pass membrane protein</topology>
    </subcellularLocation>
</comment>
<dbReference type="PANTHER" id="PTHR30151:SF38">
    <property type="entry name" value="ALIPHATIC SULFONATES TRANSPORT PERMEASE PROTEIN SSUC-RELATED"/>
    <property type="match status" value="1"/>
</dbReference>
<dbReference type="InterPro" id="IPR000515">
    <property type="entry name" value="MetI-like"/>
</dbReference>
<evidence type="ECO:0000256" key="4">
    <source>
        <dbReference type="ARBA" id="ARBA00022692"/>
    </source>
</evidence>
<evidence type="ECO:0000256" key="6">
    <source>
        <dbReference type="ARBA" id="ARBA00023136"/>
    </source>
</evidence>
<evidence type="ECO:0000259" key="8">
    <source>
        <dbReference type="PROSITE" id="PS50928"/>
    </source>
</evidence>
<feature type="domain" description="ABC transmembrane type-1" evidence="8">
    <location>
        <begin position="77"/>
        <end position="257"/>
    </location>
</feature>
<dbReference type="GO" id="GO:0055085">
    <property type="term" value="P:transmembrane transport"/>
    <property type="evidence" value="ECO:0007669"/>
    <property type="project" value="InterPro"/>
</dbReference>
<keyword evidence="5 7" id="KW-1133">Transmembrane helix</keyword>
<feature type="transmembrane region" description="Helical" evidence="7">
    <location>
        <begin position="125"/>
        <end position="148"/>
    </location>
</feature>
<evidence type="ECO:0000313" key="10">
    <source>
        <dbReference type="Proteomes" id="UP000253769"/>
    </source>
</evidence>
<keyword evidence="6 7" id="KW-0472">Membrane</keyword>
<reference evidence="9 10" key="1">
    <citation type="submission" date="2018-07" db="EMBL/GenBank/DDBJ databases">
        <title>Motiliproteus coralliicola sp. nov., a bacterium isolated from Coral.</title>
        <authorList>
            <person name="Wang G."/>
        </authorList>
    </citation>
    <scope>NUCLEOTIDE SEQUENCE [LARGE SCALE GENOMIC DNA]</scope>
    <source>
        <strain evidence="9 10">C34</strain>
    </source>
</reference>
<keyword evidence="3" id="KW-1003">Cell membrane</keyword>
<dbReference type="InterPro" id="IPR035906">
    <property type="entry name" value="MetI-like_sf"/>
</dbReference>